<evidence type="ECO:0000313" key="2">
    <source>
        <dbReference type="EMBL" id="GAA3377660.1"/>
    </source>
</evidence>
<evidence type="ECO:0000259" key="1">
    <source>
        <dbReference type="Pfam" id="PF11716"/>
    </source>
</evidence>
<keyword evidence="3" id="KW-1185">Reference proteome</keyword>
<reference evidence="3" key="1">
    <citation type="journal article" date="2019" name="Int. J. Syst. Evol. Microbiol.">
        <title>The Global Catalogue of Microorganisms (GCM) 10K type strain sequencing project: providing services to taxonomists for standard genome sequencing and annotation.</title>
        <authorList>
            <consortium name="The Broad Institute Genomics Platform"/>
            <consortium name="The Broad Institute Genome Sequencing Center for Infectious Disease"/>
            <person name="Wu L."/>
            <person name="Ma J."/>
        </authorList>
    </citation>
    <scope>NUCLEOTIDE SEQUENCE [LARGE SCALE GENOMIC DNA]</scope>
    <source>
        <strain evidence="3">JCM 9651</strain>
    </source>
</reference>
<dbReference type="Gene3D" id="1.20.120.450">
    <property type="entry name" value="dinb family like domain"/>
    <property type="match status" value="1"/>
</dbReference>
<dbReference type="RefSeq" id="WP_345042305.1">
    <property type="nucleotide sequence ID" value="NZ_BAAAYL010000001.1"/>
</dbReference>
<name>A0ABP6SIP7_9ACTN</name>
<dbReference type="NCBIfam" id="TIGR03086">
    <property type="entry name" value="TIGR03086 family metal-binding protein"/>
    <property type="match status" value="1"/>
</dbReference>
<organism evidence="2 3">
    <name type="scientific">Streptomyces sannanensis</name>
    <dbReference type="NCBI Taxonomy" id="285536"/>
    <lineage>
        <taxon>Bacteria</taxon>
        <taxon>Bacillati</taxon>
        <taxon>Actinomycetota</taxon>
        <taxon>Actinomycetes</taxon>
        <taxon>Kitasatosporales</taxon>
        <taxon>Streptomycetaceae</taxon>
        <taxon>Streptomyces</taxon>
    </lineage>
</organism>
<dbReference type="InterPro" id="IPR024344">
    <property type="entry name" value="MDMPI_metal-binding"/>
</dbReference>
<protein>
    <submittedName>
        <fullName evidence="2">TIGR03086 family metal-binding protein</fullName>
    </submittedName>
</protein>
<dbReference type="InterPro" id="IPR017520">
    <property type="entry name" value="CHP03086"/>
</dbReference>
<accession>A0ABP6SIP7</accession>
<dbReference type="NCBIfam" id="TIGR03083">
    <property type="entry name" value="maleylpyruvate isomerase family mycothiol-dependent enzyme"/>
    <property type="match status" value="1"/>
</dbReference>
<sequence>MAAIDQNTLLERLRASLDLFGGYVHAVRPDQWGAPTPCAEWSVRDLVNHLTGEQLWVVPLVGEGRTIADVGDAFDGDVLGDDPAAAWDAAARGARDAFSAPGALDRTVRLSYGPSPAVGYCSQMAADAIVHSWDLARAIGADDRLPAELVDFAEREYAPYVADLAKSGVFGPPVEPPPGADAQTRLLSVLGRRV</sequence>
<feature type="domain" description="Mycothiol-dependent maleylpyruvate isomerase metal-binding" evidence="1">
    <location>
        <begin position="14"/>
        <end position="136"/>
    </location>
</feature>
<dbReference type="Pfam" id="PF11716">
    <property type="entry name" value="MDMPI_N"/>
    <property type="match status" value="1"/>
</dbReference>
<evidence type="ECO:0000313" key="3">
    <source>
        <dbReference type="Proteomes" id="UP001499990"/>
    </source>
</evidence>
<gene>
    <name evidence="2" type="ORF">GCM10020367_54200</name>
</gene>
<dbReference type="Proteomes" id="UP001499990">
    <property type="component" value="Unassembled WGS sequence"/>
</dbReference>
<dbReference type="InterPro" id="IPR034660">
    <property type="entry name" value="DinB/YfiT-like"/>
</dbReference>
<proteinExistence type="predicted"/>
<dbReference type="InterPro" id="IPR017517">
    <property type="entry name" value="Maleyloyr_isom"/>
</dbReference>
<dbReference type="EMBL" id="BAAAYL010000001">
    <property type="protein sequence ID" value="GAA3377660.1"/>
    <property type="molecule type" value="Genomic_DNA"/>
</dbReference>
<comment type="caution">
    <text evidence="2">The sequence shown here is derived from an EMBL/GenBank/DDBJ whole genome shotgun (WGS) entry which is preliminary data.</text>
</comment>
<dbReference type="SUPFAM" id="SSF109854">
    <property type="entry name" value="DinB/YfiT-like putative metalloenzymes"/>
    <property type="match status" value="1"/>
</dbReference>